<dbReference type="GO" id="GO:0005886">
    <property type="term" value="C:plasma membrane"/>
    <property type="evidence" value="ECO:0007669"/>
    <property type="project" value="UniProtKB-SubCell"/>
</dbReference>
<sequence length="98" mass="11324">DQLLIFHSFVIPLKENREFTYISLSISFSVPNIELKREMIEKKGRLRGIIYDMLREEMNKVKEIPPLEKLKESITRGVNAALSAGKVNKVYITNFLAV</sequence>
<dbReference type="GO" id="GO:0006935">
    <property type="term" value="P:chemotaxis"/>
    <property type="evidence" value="ECO:0007669"/>
    <property type="project" value="UniProtKB-KW"/>
</dbReference>
<keyword evidence="6" id="KW-1133">Transmembrane helix</keyword>
<evidence type="ECO:0000256" key="2">
    <source>
        <dbReference type="ARBA" id="ARBA00022475"/>
    </source>
</evidence>
<feature type="non-terminal residue" evidence="8">
    <location>
        <position position="1"/>
    </location>
</feature>
<evidence type="ECO:0000256" key="1">
    <source>
        <dbReference type="ARBA" id="ARBA00004162"/>
    </source>
</evidence>
<evidence type="ECO:0000256" key="4">
    <source>
        <dbReference type="ARBA" id="ARBA00022692"/>
    </source>
</evidence>
<evidence type="ECO:0000313" key="8">
    <source>
        <dbReference type="EMBL" id="GAG19995.1"/>
    </source>
</evidence>
<keyword evidence="5" id="KW-0283">Flagellar rotation</keyword>
<dbReference type="InterPro" id="IPR005503">
    <property type="entry name" value="FliL"/>
</dbReference>
<keyword evidence="2" id="KW-1003">Cell membrane</keyword>
<gene>
    <name evidence="8" type="ORF">S01H1_52926</name>
</gene>
<evidence type="ECO:0000256" key="7">
    <source>
        <dbReference type="ARBA" id="ARBA00023136"/>
    </source>
</evidence>
<proteinExistence type="predicted"/>
<evidence type="ECO:0008006" key="9">
    <source>
        <dbReference type="Google" id="ProtNLM"/>
    </source>
</evidence>
<dbReference type="AlphaFoldDB" id="X0VP61"/>
<protein>
    <recommendedName>
        <fullName evidence="9">Flagellar protein FliL</fullName>
    </recommendedName>
</protein>
<reference evidence="8" key="1">
    <citation type="journal article" date="2014" name="Front. Microbiol.">
        <title>High frequency of phylogenetically diverse reductive dehalogenase-homologous genes in deep subseafloor sedimentary metagenomes.</title>
        <authorList>
            <person name="Kawai M."/>
            <person name="Futagami T."/>
            <person name="Toyoda A."/>
            <person name="Takaki Y."/>
            <person name="Nishi S."/>
            <person name="Hori S."/>
            <person name="Arai W."/>
            <person name="Tsubouchi T."/>
            <person name="Morono Y."/>
            <person name="Uchiyama I."/>
            <person name="Ito T."/>
            <person name="Fujiyama A."/>
            <person name="Inagaki F."/>
            <person name="Takami H."/>
        </authorList>
    </citation>
    <scope>NUCLEOTIDE SEQUENCE</scope>
    <source>
        <strain evidence="8">Expedition CK06-06</strain>
    </source>
</reference>
<accession>X0VP61</accession>
<dbReference type="GO" id="GO:0009425">
    <property type="term" value="C:bacterial-type flagellum basal body"/>
    <property type="evidence" value="ECO:0007669"/>
    <property type="project" value="InterPro"/>
</dbReference>
<comment type="caution">
    <text evidence="8">The sequence shown here is derived from an EMBL/GenBank/DDBJ whole genome shotgun (WGS) entry which is preliminary data.</text>
</comment>
<keyword evidence="4" id="KW-0812">Transmembrane</keyword>
<comment type="subcellular location">
    <subcellularLocation>
        <location evidence="1">Cell membrane</location>
        <topology evidence="1">Single-pass membrane protein</topology>
    </subcellularLocation>
</comment>
<organism evidence="8">
    <name type="scientific">marine sediment metagenome</name>
    <dbReference type="NCBI Taxonomy" id="412755"/>
    <lineage>
        <taxon>unclassified sequences</taxon>
        <taxon>metagenomes</taxon>
        <taxon>ecological metagenomes</taxon>
    </lineage>
</organism>
<dbReference type="EMBL" id="BARS01034237">
    <property type="protein sequence ID" value="GAG19995.1"/>
    <property type="molecule type" value="Genomic_DNA"/>
</dbReference>
<keyword evidence="3" id="KW-0145">Chemotaxis</keyword>
<evidence type="ECO:0000256" key="3">
    <source>
        <dbReference type="ARBA" id="ARBA00022500"/>
    </source>
</evidence>
<name>X0VP61_9ZZZZ</name>
<evidence type="ECO:0000256" key="6">
    <source>
        <dbReference type="ARBA" id="ARBA00022989"/>
    </source>
</evidence>
<dbReference type="GO" id="GO:0071973">
    <property type="term" value="P:bacterial-type flagellum-dependent cell motility"/>
    <property type="evidence" value="ECO:0007669"/>
    <property type="project" value="InterPro"/>
</dbReference>
<evidence type="ECO:0000256" key="5">
    <source>
        <dbReference type="ARBA" id="ARBA00022779"/>
    </source>
</evidence>
<dbReference type="Pfam" id="PF03748">
    <property type="entry name" value="FliL"/>
    <property type="match status" value="1"/>
</dbReference>
<keyword evidence="7" id="KW-0472">Membrane</keyword>